<dbReference type="EMBL" id="UZAU01000415">
    <property type="status" value="NOT_ANNOTATED_CDS"/>
    <property type="molecule type" value="Genomic_DNA"/>
</dbReference>
<evidence type="ECO:0000256" key="2">
    <source>
        <dbReference type="SAM" id="MobiDB-lite"/>
    </source>
</evidence>
<sequence length="1811" mass="204457">MDSTLKLTDEERSVFLLHDDVIPSSTAIPTPTLLARVITQNYVHKPTFINQMSDHWRGRFPVTITEYRDDYFKITFGCDGDLFRVLNKEPWHFQNHLVVFCTPDALQNASVNTFNSSWFWVQVYRLPFLSKSKTLTKALGNLIGEYIDVHEESLDEGWGPFLRIRVRILVNKPLPRGRMISLPRIKDDFWIDFRYERLPEFCFECGVIGHPFEKYVAFMERMDNGNDDDLEYGSWMKGARLPTTGYDKYRTDFLKANAWPFVTRLARKALVSSIPQLVSRSQPQPSTLYQGESSTVDPNPRSLANNIVSSPMPLLSSHTPITAGFPFGIPASSAFNSPIPTVTQTVSSPTVQAFTHPSPNTLCNLHSPPLFSNSSLLPSHPPLSVTTSLPMSQPMHPNHDFKGKQKLLPDDHQKSLNVPKSSATKTQVSASIPVTDLTHIYVPDVHSSTFATYPPVLTPITMNSHSHSTSLTLPMQHNTTHFSTNITSAKENQAPHSTFKRANDSLSMRKLLKRCRNTQGSSSSPLSRDDDIETLVSDFEDSSFSPDSIAEQSPHVLFLMETKLAQNSITRLRQLLRYSNGLEVSRVGLSGGIMLLWTDDIDVTLLNMGPTFFDCYMKFNGSPSFHFTGFYGAPEAANKSDSWTLFQRFGDVAPLLPWLALGDFNEILSNNDKSGGGLRRESQMEAFRTTLDKYFLHEVSFIGDPFTWIKNRTAVNTLKERLDWSRFRFEKLWLADPESAEIISNSWNYDHATDPIAAMLHNLNTCAKSLQSWHIGKYGKMKKNINTLQSRVADLNNTSVRTNEHLHELQSIESVLEELLEQEEVYWQQRSRVDWLSSGDRNTKFFHAKASSRKSNNNIKFLLNSSGQKVQSKAAIATVVQEYFADIFSASQIDDAALHATLSCIPTLVSTELNESLIKPFTKDEVFSTLNSMGPDKSPGIDGMSAIFYQKNWAVVGELPTKVVLSILNDHVDHTDLNKTIITLIPKVKKPQRMQEFRPISLCNVISKLVTKVLVSRFKLALPLAFDRVEWRFIEEVMRKMGFAERWISLIMSCLTTNSFSFLINGEVMGNLTPSRGLRQGCPLSPYLFLICSEGFSRLLQHQQEIGNLMGFKLTRHAPPITHLFFADDSLLFCQATERSCLAIKSVLETYHKASGQELNLSKSVMSFSPNTTLAAQVFFHQQLAMPICECHEKYLGLPSYSGRDKKEMFSHIKEKIWKLMNTWHEKFFLAGGKEVLLKAVVQSIPTYAMSCFRLPVYFCKQVESMMVNFWWGLTENGSKIHWRSWNLLCKSKSEGGMGFRSFIHFNQALLAKQAWRIYDNPDSLLSRVLKSRYFPNNTFLEASLGHSPSLTWQGIHWARELLLKGLRWKVGDGRHIQSDYDPWIPGHNTFLPFLYKGPSNGVVANLISDERQWNVPILHQFFSPADVDRILTIPLSYFSGRDTLIWHHHSTGLYTVSSGYHLVSDLDTMDQSSSSRVHSSWWKFFWSLQLPPKVKIFAWKAVHDALPIATLLVKRKVITDSTCSVCKQAWESVGHALFHCRYARAVWRNSSLSFDWRLAATMQKGDYIFHLSSILSKAEMEQLFCTLWTIWNERNRAVHGQQARPAAGLASYAATYLSNYRNAQQRHGTAATTAATAHQQAHQTTATAASPPRSNPRPSLQAVPATRLWRPPDFNLFKLNVDAAVDSSRGVIGVGAIIRDSNGVVVATLSKQLIGNFRSHEMEASALFHSLNWAIQQQLPFSIAESDALMVVNALRAPFNSISSFSDLILDISCLLSFLPNVAISHVKCSANMVAHGLAKFALGVDEACS</sequence>
<dbReference type="Gene3D" id="3.60.10.10">
    <property type="entry name" value="Endonuclease/exonuclease/phosphatase"/>
    <property type="match status" value="1"/>
</dbReference>
<organism evidence="8 9">
    <name type="scientific">Cannabis sativa</name>
    <name type="common">Hemp</name>
    <name type="synonym">Marijuana</name>
    <dbReference type="NCBI Taxonomy" id="3483"/>
    <lineage>
        <taxon>Eukaryota</taxon>
        <taxon>Viridiplantae</taxon>
        <taxon>Streptophyta</taxon>
        <taxon>Embryophyta</taxon>
        <taxon>Tracheophyta</taxon>
        <taxon>Spermatophyta</taxon>
        <taxon>Magnoliopsida</taxon>
        <taxon>eudicotyledons</taxon>
        <taxon>Gunneridae</taxon>
        <taxon>Pentapetalae</taxon>
        <taxon>rosids</taxon>
        <taxon>fabids</taxon>
        <taxon>Rosales</taxon>
        <taxon>Cannabaceae</taxon>
        <taxon>Cannabis</taxon>
    </lineage>
</organism>
<dbReference type="InterPro" id="IPR036691">
    <property type="entry name" value="Endo/exonu/phosph_ase_sf"/>
</dbReference>
<evidence type="ECO:0000313" key="8">
    <source>
        <dbReference type="EnsemblPlants" id="cds.evm.model.05.349"/>
    </source>
</evidence>
<evidence type="ECO:0000259" key="7">
    <source>
        <dbReference type="Pfam" id="PF14392"/>
    </source>
</evidence>
<dbReference type="PANTHER" id="PTHR33116:SF86">
    <property type="entry name" value="REVERSE TRANSCRIPTASE DOMAIN-CONTAINING PROTEIN"/>
    <property type="match status" value="1"/>
</dbReference>
<evidence type="ECO:0000313" key="9">
    <source>
        <dbReference type="Proteomes" id="UP000596661"/>
    </source>
</evidence>
<accession>A0A803PQ30</accession>
<feature type="domain" description="RNase H type-1" evidence="5">
    <location>
        <begin position="1681"/>
        <end position="1803"/>
    </location>
</feature>
<evidence type="ECO:0000259" key="3">
    <source>
        <dbReference type="Pfam" id="PF00078"/>
    </source>
</evidence>
<dbReference type="Gene3D" id="3.30.420.10">
    <property type="entry name" value="Ribonuclease H-like superfamily/Ribonuclease H"/>
    <property type="match status" value="1"/>
</dbReference>
<dbReference type="InterPro" id="IPR002156">
    <property type="entry name" value="RNaseH_domain"/>
</dbReference>
<dbReference type="Pfam" id="PF03372">
    <property type="entry name" value="Exo_endo_phos"/>
    <property type="match status" value="1"/>
</dbReference>
<evidence type="ECO:0000259" key="6">
    <source>
        <dbReference type="Pfam" id="PF13966"/>
    </source>
</evidence>
<evidence type="ECO:0000256" key="1">
    <source>
        <dbReference type="SAM" id="Coils"/>
    </source>
</evidence>
<dbReference type="InterPro" id="IPR043502">
    <property type="entry name" value="DNA/RNA_pol_sf"/>
</dbReference>
<feature type="compositionally biased region" description="Polar residues" evidence="2">
    <location>
        <begin position="415"/>
        <end position="425"/>
    </location>
</feature>
<dbReference type="Gramene" id="evm.model.05.349">
    <property type="protein sequence ID" value="cds.evm.model.05.349"/>
    <property type="gene ID" value="evm.TU.05.349"/>
</dbReference>
<dbReference type="Pfam" id="PF13966">
    <property type="entry name" value="zf-RVT"/>
    <property type="match status" value="1"/>
</dbReference>
<dbReference type="SUPFAM" id="SSF56672">
    <property type="entry name" value="DNA/RNA polymerases"/>
    <property type="match status" value="1"/>
</dbReference>
<dbReference type="InterPro" id="IPR036397">
    <property type="entry name" value="RNaseH_sf"/>
</dbReference>
<dbReference type="CDD" id="cd06222">
    <property type="entry name" value="RNase_H_like"/>
    <property type="match status" value="1"/>
</dbReference>
<dbReference type="EnsemblPlants" id="evm.model.05.349">
    <property type="protein sequence ID" value="cds.evm.model.05.349"/>
    <property type="gene ID" value="evm.TU.05.349"/>
</dbReference>
<dbReference type="PANTHER" id="PTHR33116">
    <property type="entry name" value="REVERSE TRANSCRIPTASE ZINC-BINDING DOMAIN-CONTAINING PROTEIN-RELATED-RELATED"/>
    <property type="match status" value="1"/>
</dbReference>
<dbReference type="Pfam" id="PF14392">
    <property type="entry name" value="zf-CCHC_4"/>
    <property type="match status" value="1"/>
</dbReference>
<feature type="region of interest" description="Disordered" evidence="2">
    <location>
        <begin position="1628"/>
        <end position="1662"/>
    </location>
</feature>
<dbReference type="InterPro" id="IPR044730">
    <property type="entry name" value="RNase_H-like_dom_plant"/>
</dbReference>
<dbReference type="CDD" id="cd01650">
    <property type="entry name" value="RT_nLTR_like"/>
    <property type="match status" value="1"/>
</dbReference>
<evidence type="ECO:0008006" key="10">
    <source>
        <dbReference type="Google" id="ProtNLM"/>
    </source>
</evidence>
<dbReference type="Pfam" id="PF00078">
    <property type="entry name" value="RVT_1"/>
    <property type="match status" value="1"/>
</dbReference>
<reference evidence="8" key="1">
    <citation type="submission" date="2018-11" db="EMBL/GenBank/DDBJ databases">
        <authorList>
            <person name="Grassa J C."/>
        </authorList>
    </citation>
    <scope>NUCLEOTIDE SEQUENCE [LARGE SCALE GENOMIC DNA]</scope>
</reference>
<dbReference type="InterPro" id="IPR005135">
    <property type="entry name" value="Endo/exonuclease/phosphatase"/>
</dbReference>
<feature type="compositionally biased region" description="Low complexity" evidence="2">
    <location>
        <begin position="1628"/>
        <end position="1660"/>
    </location>
</feature>
<name>A0A803PQ30_CANSA</name>
<feature type="domain" description="Reverse transcriptase zinc-binding" evidence="6">
    <location>
        <begin position="1475"/>
        <end position="1548"/>
    </location>
</feature>
<feature type="compositionally biased region" description="Basic and acidic residues" evidence="2">
    <location>
        <begin position="397"/>
        <end position="414"/>
    </location>
</feature>
<dbReference type="GO" id="GO:0004523">
    <property type="term" value="F:RNA-DNA hybrid ribonuclease activity"/>
    <property type="evidence" value="ECO:0007669"/>
    <property type="project" value="InterPro"/>
</dbReference>
<keyword evidence="9" id="KW-1185">Reference proteome</keyword>
<reference evidence="8" key="2">
    <citation type="submission" date="2021-03" db="UniProtKB">
        <authorList>
            <consortium name="EnsemblPlants"/>
        </authorList>
    </citation>
    <scope>IDENTIFICATION</scope>
</reference>
<feature type="coiled-coil region" evidence="1">
    <location>
        <begin position="778"/>
        <end position="822"/>
    </location>
</feature>
<dbReference type="GO" id="GO:0003676">
    <property type="term" value="F:nucleic acid binding"/>
    <property type="evidence" value="ECO:0007669"/>
    <property type="project" value="InterPro"/>
</dbReference>
<dbReference type="Proteomes" id="UP000596661">
    <property type="component" value="Chromosome 5"/>
</dbReference>
<dbReference type="InterPro" id="IPR025836">
    <property type="entry name" value="Zn_knuckle_CX2CX4HX4C"/>
</dbReference>
<evidence type="ECO:0000259" key="5">
    <source>
        <dbReference type="Pfam" id="PF13456"/>
    </source>
</evidence>
<dbReference type="SUPFAM" id="SSF53098">
    <property type="entry name" value="Ribonuclease H-like"/>
    <property type="match status" value="1"/>
</dbReference>
<feature type="domain" description="Reverse transcriptase" evidence="3">
    <location>
        <begin position="1025"/>
        <end position="1168"/>
    </location>
</feature>
<dbReference type="SUPFAM" id="SSF56219">
    <property type="entry name" value="DNase I-like"/>
    <property type="match status" value="1"/>
</dbReference>
<dbReference type="InterPro" id="IPR026960">
    <property type="entry name" value="RVT-Znf"/>
</dbReference>
<dbReference type="Pfam" id="PF13456">
    <property type="entry name" value="RVT_3"/>
    <property type="match status" value="1"/>
</dbReference>
<evidence type="ECO:0000259" key="4">
    <source>
        <dbReference type="Pfam" id="PF03372"/>
    </source>
</evidence>
<dbReference type="InterPro" id="IPR012337">
    <property type="entry name" value="RNaseH-like_sf"/>
</dbReference>
<feature type="region of interest" description="Disordered" evidence="2">
    <location>
        <begin position="382"/>
        <end position="425"/>
    </location>
</feature>
<keyword evidence="1" id="KW-0175">Coiled coil</keyword>
<proteinExistence type="predicted"/>
<dbReference type="InterPro" id="IPR000477">
    <property type="entry name" value="RT_dom"/>
</dbReference>
<feature type="domain" description="Zinc knuckle CX2CX4HX4C" evidence="7">
    <location>
        <begin position="186"/>
        <end position="213"/>
    </location>
</feature>
<feature type="domain" description="Endonuclease/exonuclease/phosphatase" evidence="4">
    <location>
        <begin position="518"/>
        <end position="692"/>
    </location>
</feature>
<protein>
    <recommendedName>
        <fullName evidence="10">Reverse transcriptase domain-containing protein</fullName>
    </recommendedName>
</protein>